<name>A0AAW6RM70_9BURK</name>
<comment type="caution">
    <text evidence="2">The sequence shown here is derived from an EMBL/GenBank/DDBJ whole genome shotgun (WGS) entry which is preliminary data.</text>
</comment>
<evidence type="ECO:0008006" key="4">
    <source>
        <dbReference type="Google" id="ProtNLM"/>
    </source>
</evidence>
<gene>
    <name evidence="2" type="ORF">QB898_01985</name>
</gene>
<protein>
    <recommendedName>
        <fullName evidence="4">Pilus formation protein N-terminal domain-containing protein</fullName>
    </recommendedName>
</protein>
<dbReference type="AlphaFoldDB" id="A0AAW6RM70"/>
<dbReference type="RefSeq" id="WP_279523583.1">
    <property type="nucleotide sequence ID" value="NZ_JARVII010000002.1"/>
</dbReference>
<dbReference type="Proteomes" id="UP001237156">
    <property type="component" value="Unassembled WGS sequence"/>
</dbReference>
<organism evidence="2 3">
    <name type="scientific">Ottowia cancrivicina</name>
    <dbReference type="NCBI Taxonomy" id="3040346"/>
    <lineage>
        <taxon>Bacteria</taxon>
        <taxon>Pseudomonadati</taxon>
        <taxon>Pseudomonadota</taxon>
        <taxon>Betaproteobacteria</taxon>
        <taxon>Burkholderiales</taxon>
        <taxon>Comamonadaceae</taxon>
        <taxon>Ottowia</taxon>
    </lineage>
</organism>
<keyword evidence="3" id="KW-1185">Reference proteome</keyword>
<accession>A0AAW6RM70</accession>
<evidence type="ECO:0000313" key="3">
    <source>
        <dbReference type="Proteomes" id="UP001237156"/>
    </source>
</evidence>
<proteinExistence type="predicted"/>
<sequence length="138" mass="14978">MKPIRSALASTLAACGLALCALAGSAQAQQVQAQQVRRFFPAGVEHGIIAFGEPPHITLDGKPMLLAAGTRIRSETNRVMLSGALTGQTHMVNYALGPSGELREIWILTAEEISEINQSRLIRPRPFNDTERNPYRGN</sequence>
<evidence type="ECO:0000256" key="1">
    <source>
        <dbReference type="SAM" id="SignalP"/>
    </source>
</evidence>
<keyword evidence="1" id="KW-0732">Signal</keyword>
<evidence type="ECO:0000313" key="2">
    <source>
        <dbReference type="EMBL" id="MDG9698500.1"/>
    </source>
</evidence>
<reference evidence="2 3" key="1">
    <citation type="submission" date="2023-04" db="EMBL/GenBank/DDBJ databases">
        <title>Ottowia paracancer sp. nov., isolated from human stomach.</title>
        <authorList>
            <person name="Song Y."/>
        </authorList>
    </citation>
    <scope>NUCLEOTIDE SEQUENCE [LARGE SCALE GENOMIC DNA]</scope>
    <source>
        <strain evidence="2 3">10c7w1</strain>
    </source>
</reference>
<feature type="chain" id="PRO_5043947377" description="Pilus formation protein N-terminal domain-containing protein" evidence="1">
    <location>
        <begin position="29"/>
        <end position="138"/>
    </location>
</feature>
<feature type="signal peptide" evidence="1">
    <location>
        <begin position="1"/>
        <end position="28"/>
    </location>
</feature>
<dbReference type="EMBL" id="JARVII010000002">
    <property type="protein sequence ID" value="MDG9698500.1"/>
    <property type="molecule type" value="Genomic_DNA"/>
</dbReference>